<dbReference type="Proteomes" id="UP000095284">
    <property type="component" value="Unplaced"/>
</dbReference>
<proteinExistence type="predicted"/>
<dbReference type="AlphaFoldDB" id="A0A1I7SK16"/>
<reference evidence="2" key="1">
    <citation type="submission" date="2016-11" db="UniProtKB">
        <authorList>
            <consortium name="WormBaseParasite"/>
        </authorList>
    </citation>
    <scope>IDENTIFICATION</scope>
</reference>
<protein>
    <submittedName>
        <fullName evidence="2">Riboflavin kinase</fullName>
    </submittedName>
</protein>
<evidence type="ECO:0000313" key="1">
    <source>
        <dbReference type="Proteomes" id="UP000095284"/>
    </source>
</evidence>
<sequence length="62" mass="6892">MTGCPNFKQPVLGHFPASSKLGVANKKPSFGTLNILVKTPSRYDIWFSSYDKTSHFTVTQSK</sequence>
<evidence type="ECO:0000313" key="2">
    <source>
        <dbReference type="WBParaSite" id="BXY_1339400.1"/>
    </source>
</evidence>
<dbReference type="WBParaSite" id="BXY_1339400.1">
    <property type="protein sequence ID" value="BXY_1339400.1"/>
    <property type="gene ID" value="BXY_1339400"/>
</dbReference>
<organism evidence="1 2">
    <name type="scientific">Bursaphelenchus xylophilus</name>
    <name type="common">Pinewood nematode worm</name>
    <name type="synonym">Aphelenchoides xylophilus</name>
    <dbReference type="NCBI Taxonomy" id="6326"/>
    <lineage>
        <taxon>Eukaryota</taxon>
        <taxon>Metazoa</taxon>
        <taxon>Ecdysozoa</taxon>
        <taxon>Nematoda</taxon>
        <taxon>Chromadorea</taxon>
        <taxon>Rhabditida</taxon>
        <taxon>Tylenchina</taxon>
        <taxon>Tylenchomorpha</taxon>
        <taxon>Aphelenchoidea</taxon>
        <taxon>Aphelenchoididae</taxon>
        <taxon>Bursaphelenchus</taxon>
    </lineage>
</organism>
<accession>A0A1I7SK16</accession>
<name>A0A1I7SK16_BURXY</name>